<dbReference type="Proteomes" id="UP000528322">
    <property type="component" value="Unassembled WGS sequence"/>
</dbReference>
<evidence type="ECO:0000313" key="2">
    <source>
        <dbReference type="EMBL" id="MBB5022839.1"/>
    </source>
</evidence>
<dbReference type="EMBL" id="JACHID010000018">
    <property type="protein sequence ID" value="MBB5022839.1"/>
    <property type="molecule type" value="Genomic_DNA"/>
</dbReference>
<dbReference type="RefSeq" id="WP_183734106.1">
    <property type="nucleotide sequence ID" value="NZ_JACHID010000018.1"/>
</dbReference>
<evidence type="ECO:0000313" key="3">
    <source>
        <dbReference type="Proteomes" id="UP000528322"/>
    </source>
</evidence>
<reference evidence="2 3" key="1">
    <citation type="submission" date="2020-08" db="EMBL/GenBank/DDBJ databases">
        <title>Genomic Encyclopedia of Type Strains, Phase IV (KMG-IV): sequencing the most valuable type-strain genomes for metagenomic binning, comparative biology and taxonomic classification.</title>
        <authorList>
            <person name="Goeker M."/>
        </authorList>
    </citation>
    <scope>NUCLEOTIDE SEQUENCE [LARGE SCALE GENOMIC DNA]</scope>
    <source>
        <strain evidence="2 3">DSM 22071</strain>
    </source>
</reference>
<feature type="coiled-coil region" evidence="1">
    <location>
        <begin position="74"/>
        <end position="101"/>
    </location>
</feature>
<name>A0A7W7Y6H3_9BACT</name>
<keyword evidence="3" id="KW-1185">Reference proteome</keyword>
<comment type="caution">
    <text evidence="2">The sequence shown here is derived from an EMBL/GenBank/DDBJ whole genome shotgun (WGS) entry which is preliminary data.</text>
</comment>
<gene>
    <name evidence="2" type="ORF">HNR37_002186</name>
</gene>
<dbReference type="SUPFAM" id="SSF53756">
    <property type="entry name" value="UDP-Glycosyltransferase/glycogen phosphorylase"/>
    <property type="match status" value="1"/>
</dbReference>
<evidence type="ECO:0000256" key="1">
    <source>
        <dbReference type="SAM" id="Coils"/>
    </source>
</evidence>
<proteinExistence type="predicted"/>
<accession>A0A7W7Y6H3</accession>
<dbReference type="AlphaFoldDB" id="A0A7W7Y6H3"/>
<protein>
    <submittedName>
        <fullName evidence="2">Uncharacterized protein</fullName>
    </submittedName>
</protein>
<dbReference type="InterPro" id="IPR043148">
    <property type="entry name" value="TagF_C"/>
</dbReference>
<organism evidence="2 3">
    <name type="scientific">Desulfurispira natronophila</name>
    <dbReference type="NCBI Taxonomy" id="682562"/>
    <lineage>
        <taxon>Bacteria</taxon>
        <taxon>Pseudomonadati</taxon>
        <taxon>Chrysiogenota</taxon>
        <taxon>Chrysiogenia</taxon>
        <taxon>Chrysiogenales</taxon>
        <taxon>Chrysiogenaceae</taxon>
        <taxon>Desulfurispira</taxon>
    </lineage>
</organism>
<keyword evidence="1" id="KW-0175">Coiled coil</keyword>
<sequence>MKEIVRNSLIHKKWAKAEKHLAHMLTCTHYSRQRRLQILLNPSSPRVPTTSKDIFLSPCIYGTLRVHTEAIPYAELAEIRRESAKEAIKQYVNALSALENADPYPVKFLWLKSKLTPRDSSSRIIQIIAAGLQLATILKQLSVKSKVIVNTHLSKTESAYIKKICHHNYAAYLYEPQDHTYSARQLLCLPSAVVSPAQSNTVQHDSNQAKNFLGQHDILEKARSANPLLLFIETKEQDKGKPHIKEYMKWRFRDIASVATEVNIHLLPFYHIFSSHNLNPHEARETACHASKSGALVIDLLTNSEIKTQNKTKALSMSQNIRHQYQKLLSQQNPVQQLVTSEAIRTCTPERILDLLNQTASYEYFFRTMPPSVILHAQAPSKDAKFMTYIARKHNHKVVYMSDRITGCLRPSSIPIGTPDFSVTHLQNPDYFFISDNTTGSTYQKYGVKKNSMFEVPKTLLFQDQKYSIKSSKELKLALFLQNFKDNMYDMLEFVFSAAQKLDCTLLLLPHPAYPVDTYLLSDILHARYPSLVSKVQYQQGASDLSHEADLYITGYSSAVIEPLLQGKPIVWLPNLVDNSIFISEFIQKIGFTATTPKELVDLATKIKERDPDIFKTTMHHRETAKALLLQEGNSKSLPEAIQYVISDSCPYTPAPEPIN</sequence>
<dbReference type="Gene3D" id="3.40.50.12580">
    <property type="match status" value="1"/>
</dbReference>